<dbReference type="AlphaFoldDB" id="A0A2Z5QZZ6"/>
<sequence length="151" mass="15936">MQNNLDYAAAQMMPALVTALYTRTVFGLNALLYALGSTPCPLGAPSYSALGIAASALAQDIRALTAESLAHLAERGMLDPAQFAEEVTWLLLHQDVLTNRVLGTLQDAASISPLAGWRIVQVLENMLPAVSDINRGGSFVQLLVQLAGSTA</sequence>
<dbReference type="InterPro" id="IPR056727">
    <property type="entry name" value="DUF7825"/>
</dbReference>
<dbReference type="KEGG" id="raj:RA11412_1728"/>
<name>A0A2Z5QZZ6_9MICC</name>
<dbReference type="EMBL" id="AP017895">
    <property type="protein sequence ID" value="BAV88027.1"/>
    <property type="molecule type" value="Genomic_DNA"/>
</dbReference>
<keyword evidence="3" id="KW-1185">Reference proteome</keyword>
<accession>A0A2Z5QZZ6</accession>
<proteinExistence type="predicted"/>
<dbReference type="Proteomes" id="UP000250241">
    <property type="component" value="Chromosome"/>
</dbReference>
<evidence type="ECO:0000259" key="1">
    <source>
        <dbReference type="Pfam" id="PF25149"/>
    </source>
</evidence>
<organism evidence="2 3">
    <name type="scientific">Rothia aeria</name>
    <dbReference type="NCBI Taxonomy" id="172042"/>
    <lineage>
        <taxon>Bacteria</taxon>
        <taxon>Bacillati</taxon>
        <taxon>Actinomycetota</taxon>
        <taxon>Actinomycetes</taxon>
        <taxon>Micrococcales</taxon>
        <taxon>Micrococcaceae</taxon>
        <taxon>Rothia</taxon>
    </lineage>
</organism>
<gene>
    <name evidence="2" type="ORF">RA11412_1728</name>
</gene>
<reference evidence="2 3" key="1">
    <citation type="submission" date="2016-10" db="EMBL/GenBank/DDBJ databases">
        <title>Genome sequence of Rothia aeria strain JCM11412.</title>
        <authorList>
            <person name="Nambu T."/>
        </authorList>
    </citation>
    <scope>NUCLEOTIDE SEQUENCE [LARGE SCALE GENOMIC DNA]</scope>
    <source>
        <strain evidence="2 3">JCM 11412</strain>
    </source>
</reference>
<feature type="domain" description="DUF7825" evidence="1">
    <location>
        <begin position="28"/>
        <end position="131"/>
    </location>
</feature>
<evidence type="ECO:0000313" key="3">
    <source>
        <dbReference type="Proteomes" id="UP000250241"/>
    </source>
</evidence>
<dbReference type="Pfam" id="PF25149">
    <property type="entry name" value="DUF7825"/>
    <property type="match status" value="1"/>
</dbReference>
<protein>
    <recommendedName>
        <fullName evidence="1">DUF7825 domain-containing protein</fullName>
    </recommendedName>
</protein>
<evidence type="ECO:0000313" key="2">
    <source>
        <dbReference type="EMBL" id="BAV88027.1"/>
    </source>
</evidence>